<keyword evidence="3" id="KW-0472">Membrane</keyword>
<evidence type="ECO:0000256" key="2">
    <source>
        <dbReference type="SAM" id="MobiDB-lite"/>
    </source>
</evidence>
<evidence type="ECO:0000256" key="1">
    <source>
        <dbReference type="SAM" id="Coils"/>
    </source>
</evidence>
<feature type="region of interest" description="Disordered" evidence="2">
    <location>
        <begin position="548"/>
        <end position="655"/>
    </location>
</feature>
<dbReference type="PATRIC" id="fig|29423.5.peg.2008"/>
<feature type="transmembrane region" description="Helical" evidence="3">
    <location>
        <begin position="235"/>
        <end position="253"/>
    </location>
</feature>
<dbReference type="EMBL" id="LNYP01000029">
    <property type="protein sequence ID" value="KTD38238.1"/>
    <property type="molecule type" value="Genomic_DNA"/>
</dbReference>
<reference evidence="4 5" key="1">
    <citation type="submission" date="2015-11" db="EMBL/GenBank/DDBJ databases">
        <title>Genomic analysis of 38 Legionella species identifies large and diverse effector repertoires.</title>
        <authorList>
            <person name="Burstein D."/>
            <person name="Amaro F."/>
            <person name="Zusman T."/>
            <person name="Lifshitz Z."/>
            <person name="Cohen O."/>
            <person name="Gilbert J.A."/>
            <person name="Pupko T."/>
            <person name="Shuman H.A."/>
            <person name="Segal G."/>
        </authorList>
    </citation>
    <scope>NUCLEOTIDE SEQUENCE [LARGE SCALE GENOMIC DNA]</scope>
    <source>
        <strain evidence="4 5">Oak Ridge-10</strain>
    </source>
</reference>
<keyword evidence="3 4" id="KW-0812">Transmembrane</keyword>
<protein>
    <submittedName>
        <fullName evidence="4">Transmembrane protein</fullName>
    </submittedName>
</protein>
<evidence type="ECO:0000313" key="5">
    <source>
        <dbReference type="Proteomes" id="UP000054858"/>
    </source>
</evidence>
<feature type="transmembrane region" description="Helical" evidence="3">
    <location>
        <begin position="399"/>
        <end position="420"/>
    </location>
</feature>
<organism evidence="4 5">
    <name type="scientific">Legionella oakridgensis</name>
    <dbReference type="NCBI Taxonomy" id="29423"/>
    <lineage>
        <taxon>Bacteria</taxon>
        <taxon>Pseudomonadati</taxon>
        <taxon>Pseudomonadota</taxon>
        <taxon>Gammaproteobacteria</taxon>
        <taxon>Legionellales</taxon>
        <taxon>Legionellaceae</taxon>
        <taxon>Legionella</taxon>
    </lineage>
</organism>
<feature type="compositionally biased region" description="Polar residues" evidence="2">
    <location>
        <begin position="610"/>
        <end position="629"/>
    </location>
</feature>
<feature type="transmembrane region" description="Helical" evidence="3">
    <location>
        <begin position="372"/>
        <end position="393"/>
    </location>
</feature>
<proteinExistence type="predicted"/>
<comment type="caution">
    <text evidence="4">The sequence shown here is derived from an EMBL/GenBank/DDBJ whole genome shotgun (WGS) entry which is preliminary data.</text>
</comment>
<dbReference type="AlphaFoldDB" id="A0A0W0X0W7"/>
<feature type="coiled-coil region" evidence="1">
    <location>
        <begin position="180"/>
        <end position="218"/>
    </location>
</feature>
<evidence type="ECO:0000256" key="3">
    <source>
        <dbReference type="SAM" id="Phobius"/>
    </source>
</evidence>
<keyword evidence="1" id="KW-0175">Coiled coil</keyword>
<dbReference type="RefSeq" id="WP_147370099.1">
    <property type="nucleotide sequence ID" value="NZ_LCUA01000003.1"/>
</dbReference>
<accession>A0A0W0X0W7</accession>
<gene>
    <name evidence="4" type="ORF">Loak_1914</name>
</gene>
<keyword evidence="3" id="KW-1133">Transmembrane helix</keyword>
<sequence>MTKEHESTTFIREMDSPDKTTVPVKRSSARKRSLAERLHKAGYIYALYGALDGLSLSYSTIKYSFDLLCTNNGVNSSDLMHDWMTTPGGALVAATGAITLIGFSLLANVFNEKDKNAFKRYVATLWPYFRDTLKGLKNAYKGVRSTMMVASIFAGQDLNYLIVPVGLVLGILSVFNRIWYRSMKDRRKVMMKENAELLAEIQAETNLTEQQCAEFRKRIAKQTPSEKIKGLLSQAYSGIIDGLYLYMGIMGLATLAPPVFVTMAVFCVIFTLTCIITRVYEEYDYQRKLVASQAKIELALCGKELEALFNQLQQISDPRLAPPYEDLQSHQKEILQSLESKIKEFEQKRNFLRSQVTLSYTSSALDGLKSGLAAYGAIASLLFAVATIYTLTFAPFPPLLLMVAVFAGLACLIGFVAHSLHATYMHRCKQEEHENKPPEKLSELLKRIKDHKKEARELQPDEVEEAILGGMVVDPSPQFFFQEWFEVIRSFFSGVSKGQKSIDYTFNSWQEADEQGHYHDTPIMLGLAAASAVVYSSALALRAHARGFGRPSLDSAPPKEKKVKRSDVSREEPMEIRATSQPSAERGTGDAERPSKKVAQPPIKRPASTPPASSSGQWLRFFQPSSFPRSASADDLPKLQKPVPKPYSGIIPDLV</sequence>
<feature type="coiled-coil region" evidence="1">
    <location>
        <begin position="328"/>
        <end position="355"/>
    </location>
</feature>
<feature type="compositionally biased region" description="Basic and acidic residues" evidence="2">
    <location>
        <begin position="557"/>
        <end position="575"/>
    </location>
</feature>
<dbReference type="Proteomes" id="UP000054858">
    <property type="component" value="Unassembled WGS sequence"/>
</dbReference>
<name>A0A0W0X0W7_9GAMM</name>
<evidence type="ECO:0000313" key="4">
    <source>
        <dbReference type="EMBL" id="KTD38238.1"/>
    </source>
</evidence>
<feature type="transmembrane region" description="Helical" evidence="3">
    <location>
        <begin position="259"/>
        <end position="280"/>
    </location>
</feature>
<feature type="transmembrane region" description="Helical" evidence="3">
    <location>
        <begin position="161"/>
        <end position="180"/>
    </location>
</feature>
<feature type="transmembrane region" description="Helical" evidence="3">
    <location>
        <begin position="89"/>
        <end position="110"/>
    </location>
</feature>
<feature type="compositionally biased region" description="Basic and acidic residues" evidence="2">
    <location>
        <begin position="1"/>
        <end position="18"/>
    </location>
</feature>
<feature type="region of interest" description="Disordered" evidence="2">
    <location>
        <begin position="1"/>
        <end position="22"/>
    </location>
</feature>